<keyword evidence="1" id="KW-0812">Transmembrane</keyword>
<evidence type="ECO:0000256" key="1">
    <source>
        <dbReference type="SAM" id="Phobius"/>
    </source>
</evidence>
<comment type="caution">
    <text evidence="2">The sequence shown here is derived from an EMBL/GenBank/DDBJ whole genome shotgun (WGS) entry which is preliminary data.</text>
</comment>
<organism evidence="2 3">
    <name type="scientific">Streblomastix strix</name>
    <dbReference type="NCBI Taxonomy" id="222440"/>
    <lineage>
        <taxon>Eukaryota</taxon>
        <taxon>Metamonada</taxon>
        <taxon>Preaxostyla</taxon>
        <taxon>Oxymonadida</taxon>
        <taxon>Streblomastigidae</taxon>
        <taxon>Streblomastix</taxon>
    </lineage>
</organism>
<protein>
    <submittedName>
        <fullName evidence="2">Uncharacterized protein</fullName>
    </submittedName>
</protein>
<gene>
    <name evidence="2" type="ORF">EZS28_019746</name>
</gene>
<dbReference type="Proteomes" id="UP000324800">
    <property type="component" value="Unassembled WGS sequence"/>
</dbReference>
<name>A0A5J4VPZ8_9EUKA</name>
<dbReference type="EMBL" id="SNRW01005612">
    <property type="protein sequence ID" value="KAA6384727.1"/>
    <property type="molecule type" value="Genomic_DNA"/>
</dbReference>
<keyword evidence="1" id="KW-1133">Transmembrane helix</keyword>
<evidence type="ECO:0000313" key="3">
    <source>
        <dbReference type="Proteomes" id="UP000324800"/>
    </source>
</evidence>
<proteinExistence type="predicted"/>
<reference evidence="2 3" key="1">
    <citation type="submission" date="2019-03" db="EMBL/GenBank/DDBJ databases">
        <title>Single cell metagenomics reveals metabolic interactions within the superorganism composed of flagellate Streblomastix strix and complex community of Bacteroidetes bacteria on its surface.</title>
        <authorList>
            <person name="Treitli S.C."/>
            <person name="Kolisko M."/>
            <person name="Husnik F."/>
            <person name="Keeling P."/>
            <person name="Hampl V."/>
        </authorList>
    </citation>
    <scope>NUCLEOTIDE SEQUENCE [LARGE SCALE GENOMIC DNA]</scope>
    <source>
        <strain evidence="2">ST1C</strain>
    </source>
</reference>
<keyword evidence="1" id="KW-0472">Membrane</keyword>
<evidence type="ECO:0000313" key="2">
    <source>
        <dbReference type="EMBL" id="KAA6384727.1"/>
    </source>
</evidence>
<sequence>MVEVANQEQAQLMMFSVQIIMIATMMNLNVDVSMMVMVIALEMLHMKQSAKMERKVILNFAVIVVTKIIKKFTEVIDIIVMTIIMLNSNDQVNQSIKVMVSKKQNQQMYFTMVWVQQQVLLIDVILEEAKVVILMMILKKVDIAGEGVADVANGDALIDNVYEFYGDYGICYYNEER</sequence>
<accession>A0A5J4VPZ8</accession>
<dbReference type="AlphaFoldDB" id="A0A5J4VPZ8"/>
<feature type="transmembrane region" description="Helical" evidence="1">
    <location>
        <begin position="20"/>
        <end position="44"/>
    </location>
</feature>